<sequence>MLLLLSCFLQNYYQNKLRLALIGQSLFGQEVYTNLRKQGHKVVGVFTVPDRDGKADPLAVVAEKDGTPVFKFPRWRVKGKPIPEVVEAYKAVESVQLIADGKATRVPQTEEGASYEGIQKKSNSKVNLAQPAEAIHNWIRGHDKVPGAWTVIDGQTVTLYGSSMLGESVPAGQPLEIEGASQAGVVTKNGLVLYGSDSKALMVKNLQYEDGKMISAAKYFSSGDTARVELTDDEKKIDIWKGILSNVAAIEETTDFFKSGAASMDVVRLVEEIKQKCAGLQLQNEDVYMATTFQDFIQMFVRRLRGEDQEEEMVIDYATKDVNNMTVKMPWQCFINGKFEDAENGKTADTINPADGSVICKVAYASVGDVDQAVAAAKEAFEVGPWGRMDPRDRGTLLYKLADLMEEHQEELATIESIDSGAVYTLALKTHVGMSIQTFRYFAGWCDKIQGKTIPINQARPNRNLTFTKKEPLGVCAIVIPWNYPLMMLAWKSAACLAAGNTLVLKPAQVRTHTPAHVTTDSVIDFIPAGGMVGQRMSDHPDIRKLGFTGSTPIGKQIMKSCALSNLKKVSLELGGKSPLIIFSDCDMDKAVRMGMSAVFFNKGENCIAAGRLFVEESIHDEYIRRVVEEIKKMKVGDPLHRSTDHGPQNHKAHMDKLVEYCEVGVKEGATLVYGGKQVDRPGFFMEPTLFTDVEDHMFIAKEESFGPIMVVSKFKDGDIDGVLSRANDTEFGLASGVFTRDINKAMYVSERLDAGTVFVNTYNKTDVASPFGGFKQSGFGKDLGEDALNEYLRTKAVTVEY</sequence>
<comment type="similarity">
    <text evidence="11">Belongs to the aldehyde dehydrogenase family.</text>
</comment>
<evidence type="ECO:0000313" key="13">
    <source>
        <dbReference type="Ensembl" id="ENSOTSP00005029838.2"/>
    </source>
</evidence>
<dbReference type="Pfam" id="PF00171">
    <property type="entry name" value="Aldedh"/>
    <property type="match status" value="1"/>
</dbReference>
<dbReference type="FunFam" id="3.10.25.10:FF:000002">
    <property type="entry name" value="10-formyltetrahydrofolate dehydrogenase"/>
    <property type="match status" value="1"/>
</dbReference>
<feature type="domain" description="Carrier" evidence="12">
    <location>
        <begin position="227"/>
        <end position="304"/>
    </location>
</feature>
<evidence type="ECO:0000256" key="11">
    <source>
        <dbReference type="RuleBase" id="RU003345"/>
    </source>
</evidence>
<keyword evidence="5" id="KW-0597">Phosphoprotein</keyword>
<evidence type="ECO:0000256" key="1">
    <source>
        <dbReference type="ARBA" id="ARBA00007995"/>
    </source>
</evidence>
<dbReference type="Ensembl" id="ENSOTST00005032268.2">
    <property type="protein sequence ID" value="ENSOTSP00005029838.2"/>
    <property type="gene ID" value="ENSOTSG00005009831.2"/>
</dbReference>
<organism evidence="13 14">
    <name type="scientific">Oncorhynchus tshawytscha</name>
    <name type="common">Chinook salmon</name>
    <name type="synonym">Salmo tshawytscha</name>
    <dbReference type="NCBI Taxonomy" id="74940"/>
    <lineage>
        <taxon>Eukaryota</taxon>
        <taxon>Metazoa</taxon>
        <taxon>Chordata</taxon>
        <taxon>Craniata</taxon>
        <taxon>Vertebrata</taxon>
        <taxon>Euteleostomi</taxon>
        <taxon>Actinopterygii</taxon>
        <taxon>Neopterygii</taxon>
        <taxon>Teleostei</taxon>
        <taxon>Protacanthopterygii</taxon>
        <taxon>Salmoniformes</taxon>
        <taxon>Salmonidae</taxon>
        <taxon>Salmoninae</taxon>
        <taxon>Oncorhynchus</taxon>
    </lineage>
</organism>
<evidence type="ECO:0000256" key="9">
    <source>
        <dbReference type="ARBA" id="ARBA00048239"/>
    </source>
</evidence>
<evidence type="ECO:0000256" key="2">
    <source>
        <dbReference type="ARBA" id="ARBA00010978"/>
    </source>
</evidence>
<evidence type="ECO:0000256" key="10">
    <source>
        <dbReference type="PROSITE-ProRule" id="PRU10007"/>
    </source>
</evidence>
<dbReference type="InterPro" id="IPR016163">
    <property type="entry name" value="Ald_DH_C"/>
</dbReference>
<comment type="similarity">
    <text evidence="2">In the N-terminal section; belongs to the GART family.</text>
</comment>
<dbReference type="Pfam" id="PF00550">
    <property type="entry name" value="PP-binding"/>
    <property type="match status" value="1"/>
</dbReference>
<keyword evidence="7" id="KW-0521">NADP</keyword>
<keyword evidence="6" id="KW-0554">One-carbon metabolism</keyword>
<keyword evidence="8 11" id="KW-0560">Oxidoreductase</keyword>
<dbReference type="PROSITE" id="PS50075">
    <property type="entry name" value="CARRIER"/>
    <property type="match status" value="1"/>
</dbReference>
<dbReference type="InterPro" id="IPR016160">
    <property type="entry name" value="Ald_DH_CS_CYS"/>
</dbReference>
<dbReference type="FunFam" id="1.10.1200.10:FF:000002">
    <property type="entry name" value="10-formyltetrahydrofolate dehydrogenase"/>
    <property type="match status" value="1"/>
</dbReference>
<dbReference type="EC" id="1.5.1.6" evidence="3"/>
<dbReference type="Proteomes" id="UP000694402">
    <property type="component" value="Unassembled WGS sequence"/>
</dbReference>
<protein>
    <recommendedName>
        <fullName evidence="3">formyltetrahydrofolate dehydrogenase</fullName>
        <ecNumber evidence="3">1.5.1.6</ecNumber>
    </recommendedName>
</protein>
<evidence type="ECO:0000256" key="5">
    <source>
        <dbReference type="ARBA" id="ARBA00022553"/>
    </source>
</evidence>
<dbReference type="InterPro" id="IPR005793">
    <property type="entry name" value="Formyl_trans_C"/>
</dbReference>
<dbReference type="Gene3D" id="3.40.309.10">
    <property type="entry name" value="Aldehyde Dehydrogenase, Chain A, domain 2"/>
    <property type="match status" value="1"/>
</dbReference>
<dbReference type="Gene3D" id="3.40.50.170">
    <property type="entry name" value="Formyl transferase, N-terminal domain"/>
    <property type="match status" value="1"/>
</dbReference>
<dbReference type="GO" id="GO:0009258">
    <property type="term" value="P:10-formyltetrahydrofolate catabolic process"/>
    <property type="evidence" value="ECO:0007669"/>
    <property type="project" value="UniProtKB-ARBA"/>
</dbReference>
<dbReference type="GO" id="GO:0006730">
    <property type="term" value="P:one-carbon metabolic process"/>
    <property type="evidence" value="ECO:0007669"/>
    <property type="project" value="UniProtKB-KW"/>
</dbReference>
<comment type="catalytic activity">
    <reaction evidence="9">
        <text>(6R)-10-formyltetrahydrofolate + NADP(+) + H2O = (6S)-5,6,7,8-tetrahydrofolate + CO2 + NADPH + H(+)</text>
        <dbReference type="Rhea" id="RHEA:10180"/>
        <dbReference type="ChEBI" id="CHEBI:15377"/>
        <dbReference type="ChEBI" id="CHEBI:15378"/>
        <dbReference type="ChEBI" id="CHEBI:16526"/>
        <dbReference type="ChEBI" id="CHEBI:57453"/>
        <dbReference type="ChEBI" id="CHEBI:57783"/>
        <dbReference type="ChEBI" id="CHEBI:58349"/>
        <dbReference type="ChEBI" id="CHEBI:195366"/>
        <dbReference type="EC" id="1.5.1.6"/>
    </reaction>
    <physiologicalReaction direction="left-to-right" evidence="9">
        <dbReference type="Rhea" id="RHEA:10181"/>
    </physiologicalReaction>
</comment>
<dbReference type="InterPro" id="IPR036736">
    <property type="entry name" value="ACP-like_sf"/>
</dbReference>
<dbReference type="FunFam" id="3.40.605.10:FF:000050">
    <property type="entry name" value="Aldehyde dehydrogenase, mitochondrial"/>
    <property type="match status" value="1"/>
</dbReference>
<dbReference type="InterPro" id="IPR037022">
    <property type="entry name" value="Formyl_trans_C_sf"/>
</dbReference>
<dbReference type="PROSITE" id="PS00687">
    <property type="entry name" value="ALDEHYDE_DEHYDR_GLU"/>
    <property type="match status" value="1"/>
</dbReference>
<dbReference type="Gene3D" id="1.10.1200.10">
    <property type="entry name" value="ACP-like"/>
    <property type="match status" value="1"/>
</dbReference>
<dbReference type="PROSITE" id="PS00070">
    <property type="entry name" value="ALDEHYDE_DEHYDR_CYS"/>
    <property type="match status" value="1"/>
</dbReference>
<dbReference type="SUPFAM" id="SSF53720">
    <property type="entry name" value="ALDH-like"/>
    <property type="match status" value="1"/>
</dbReference>
<dbReference type="Pfam" id="PF02911">
    <property type="entry name" value="Formyl_trans_C"/>
    <property type="match status" value="1"/>
</dbReference>
<dbReference type="FunFam" id="3.40.605.10:FF:000026">
    <property type="entry name" value="Aldehyde dehydrogenase, putative"/>
    <property type="match status" value="1"/>
</dbReference>
<dbReference type="InterPro" id="IPR036477">
    <property type="entry name" value="Formyl_transf_N_sf"/>
</dbReference>
<name>A0A8C8F5C3_ONCTS</name>
<reference evidence="13" key="2">
    <citation type="submission" date="2025-09" db="UniProtKB">
        <authorList>
            <consortium name="Ensembl"/>
        </authorList>
    </citation>
    <scope>IDENTIFICATION</scope>
</reference>
<dbReference type="PANTHER" id="PTHR11699">
    <property type="entry name" value="ALDEHYDE DEHYDROGENASE-RELATED"/>
    <property type="match status" value="1"/>
</dbReference>
<evidence type="ECO:0000313" key="14">
    <source>
        <dbReference type="Proteomes" id="UP000694402"/>
    </source>
</evidence>
<dbReference type="AlphaFoldDB" id="A0A8C8F5C3"/>
<dbReference type="InterPro" id="IPR011034">
    <property type="entry name" value="Formyl_transferase-like_C_sf"/>
</dbReference>
<dbReference type="CDD" id="cd08703">
    <property type="entry name" value="FDH_Hydrolase_C"/>
    <property type="match status" value="1"/>
</dbReference>
<accession>A0A8C8F5C3</accession>
<keyword evidence="4" id="KW-0596">Phosphopantetheine</keyword>
<dbReference type="SUPFAM" id="SSF50486">
    <property type="entry name" value="FMT C-terminal domain-like"/>
    <property type="match status" value="1"/>
</dbReference>
<reference evidence="13" key="1">
    <citation type="submission" date="2025-08" db="UniProtKB">
        <authorList>
            <consortium name="Ensembl"/>
        </authorList>
    </citation>
    <scope>IDENTIFICATION</scope>
</reference>
<dbReference type="InterPro" id="IPR029510">
    <property type="entry name" value="Ald_DH_CS_GLU"/>
</dbReference>
<evidence type="ECO:0000256" key="4">
    <source>
        <dbReference type="ARBA" id="ARBA00022450"/>
    </source>
</evidence>
<feature type="active site" evidence="10">
    <location>
        <position position="573"/>
    </location>
</feature>
<dbReference type="SUPFAM" id="SSF53328">
    <property type="entry name" value="Formyltransferase"/>
    <property type="match status" value="1"/>
</dbReference>
<evidence type="ECO:0000259" key="12">
    <source>
        <dbReference type="PROSITE" id="PS50075"/>
    </source>
</evidence>
<evidence type="ECO:0000256" key="7">
    <source>
        <dbReference type="ARBA" id="ARBA00022857"/>
    </source>
</evidence>
<dbReference type="FunFam" id="3.40.309.10:FF:000008">
    <property type="entry name" value="Cytosolic 10-formyltetrahydrofolate dehydrogenase"/>
    <property type="match status" value="1"/>
</dbReference>
<comment type="similarity">
    <text evidence="1">In the C-terminal section; belongs to the aldehyde dehydrogenase family. ALDH1L subfamily.</text>
</comment>
<gene>
    <name evidence="13" type="primary">ALDH1L2</name>
</gene>
<dbReference type="InterPro" id="IPR015590">
    <property type="entry name" value="Aldehyde_DH_dom"/>
</dbReference>
<dbReference type="GO" id="GO:0016155">
    <property type="term" value="F:formyltetrahydrofolate dehydrogenase activity"/>
    <property type="evidence" value="ECO:0007669"/>
    <property type="project" value="UniProtKB-EC"/>
</dbReference>
<evidence type="ECO:0000256" key="8">
    <source>
        <dbReference type="ARBA" id="ARBA00023002"/>
    </source>
</evidence>
<dbReference type="CDD" id="cd07140">
    <property type="entry name" value="ALDH_F1L_FTFDH"/>
    <property type="match status" value="1"/>
</dbReference>
<dbReference type="InterPro" id="IPR016161">
    <property type="entry name" value="Ald_DH/histidinol_DH"/>
</dbReference>
<dbReference type="Gene3D" id="3.40.605.10">
    <property type="entry name" value="Aldehyde Dehydrogenase, Chain A, domain 1"/>
    <property type="match status" value="1"/>
</dbReference>
<dbReference type="GO" id="GO:0016620">
    <property type="term" value="F:oxidoreductase activity, acting on the aldehyde or oxo group of donors, NAD or NADP as acceptor"/>
    <property type="evidence" value="ECO:0007669"/>
    <property type="project" value="InterPro"/>
</dbReference>
<dbReference type="InterPro" id="IPR016162">
    <property type="entry name" value="Ald_DH_N"/>
</dbReference>
<evidence type="ECO:0000256" key="6">
    <source>
        <dbReference type="ARBA" id="ARBA00022563"/>
    </source>
</evidence>
<dbReference type="Gene3D" id="3.10.25.10">
    <property type="entry name" value="Formyl transferase, C-terminal domain"/>
    <property type="match status" value="1"/>
</dbReference>
<evidence type="ECO:0000256" key="3">
    <source>
        <dbReference type="ARBA" id="ARBA00012858"/>
    </source>
</evidence>
<keyword evidence="14" id="KW-1185">Reference proteome</keyword>
<proteinExistence type="inferred from homology"/>
<dbReference type="GeneTree" id="ENSGT00940000158018"/>
<dbReference type="InterPro" id="IPR009081">
    <property type="entry name" value="PP-bd_ACP"/>
</dbReference>